<evidence type="ECO:0000256" key="1">
    <source>
        <dbReference type="ARBA" id="ARBA00093464"/>
    </source>
</evidence>
<sequence>MQSREFFVNRRFFDDKHFPYGFSRSGDFTFDEVKVLESHGVLFRALSAGMVGDANDDDQHFLDVMAGKTPASSLAEKAWLKYLQRCNRAPVWLTTRRLADEADIEFEADDDEVDDDFEEAVEA</sequence>
<dbReference type="EMBL" id="CP133548">
    <property type="protein sequence ID" value="WMS89143.1"/>
    <property type="molecule type" value="Genomic_DNA"/>
</dbReference>
<dbReference type="AlphaFoldDB" id="A0AA51RXA1"/>
<gene>
    <name evidence="3" type="primary">maoP</name>
    <name evidence="3" type="ORF">Q9312_09590</name>
</gene>
<dbReference type="Proteomes" id="UP001239782">
    <property type="component" value="Chromosome"/>
</dbReference>
<reference evidence="3 4" key="1">
    <citation type="submission" date="2023-08" db="EMBL/GenBank/DDBJ databases">
        <title>Pleionea litopenaei sp. nov., isolated from stomach of juvenile Litopenaeus vannamei.</title>
        <authorList>
            <person name="Rho A.M."/>
            <person name="Hwang C.Y."/>
        </authorList>
    </citation>
    <scope>NUCLEOTIDE SEQUENCE [LARGE SCALE GENOMIC DNA]</scope>
    <source>
        <strain evidence="3 4">HL-JVS1</strain>
    </source>
</reference>
<proteinExistence type="inferred from homology"/>
<comment type="similarity">
    <text evidence="1">Belongs to the MaoP family.</text>
</comment>
<evidence type="ECO:0000313" key="3">
    <source>
        <dbReference type="EMBL" id="WMS89143.1"/>
    </source>
</evidence>
<dbReference type="InterPro" id="IPR007335">
    <property type="entry name" value="DUF413"/>
</dbReference>
<keyword evidence="4" id="KW-1185">Reference proteome</keyword>
<evidence type="ECO:0000256" key="2">
    <source>
        <dbReference type="ARBA" id="ARBA00093628"/>
    </source>
</evidence>
<dbReference type="KEGG" id="plei:Q9312_09590"/>
<dbReference type="RefSeq" id="WP_309204396.1">
    <property type="nucleotide sequence ID" value="NZ_CP133548.1"/>
</dbReference>
<name>A0AA51RXA1_9GAMM</name>
<evidence type="ECO:0000313" key="4">
    <source>
        <dbReference type="Proteomes" id="UP001239782"/>
    </source>
</evidence>
<organism evidence="3 4">
    <name type="scientific">Pleionea litopenaei</name>
    <dbReference type="NCBI Taxonomy" id="3070815"/>
    <lineage>
        <taxon>Bacteria</taxon>
        <taxon>Pseudomonadati</taxon>
        <taxon>Pseudomonadota</taxon>
        <taxon>Gammaproteobacteria</taxon>
        <taxon>Oceanospirillales</taxon>
        <taxon>Pleioneaceae</taxon>
        <taxon>Pleionea</taxon>
    </lineage>
</organism>
<accession>A0AA51RXA1</accession>
<dbReference type="Pfam" id="PF04219">
    <property type="entry name" value="DUF413"/>
    <property type="match status" value="1"/>
</dbReference>
<protein>
    <recommendedName>
        <fullName evidence="2">Macrodomain Ori protein</fullName>
    </recommendedName>
</protein>